<dbReference type="GO" id="GO:0003723">
    <property type="term" value="F:RNA binding"/>
    <property type="evidence" value="ECO:0007669"/>
    <property type="project" value="InterPro"/>
</dbReference>
<evidence type="ECO:0000313" key="2">
    <source>
        <dbReference type="EMBL" id="KNE60619.1"/>
    </source>
</evidence>
<evidence type="ECO:0000313" key="3">
    <source>
        <dbReference type="Proteomes" id="UP000054350"/>
    </source>
</evidence>
<protein>
    <recommendedName>
        <fullName evidence="1">Eukaryotic translation initiation factor 2D-like PUA RNA-binding domain-containing protein</fullName>
    </recommendedName>
</protein>
<dbReference type="VEuPathDB" id="FungiDB:AMAG_18570"/>
<dbReference type="NCBIfam" id="TIGR00451">
    <property type="entry name" value="unchar_dom_2"/>
    <property type="match status" value="1"/>
</dbReference>
<dbReference type="OrthoDB" id="199771at2759"/>
<dbReference type="SUPFAM" id="SSF88697">
    <property type="entry name" value="PUA domain-like"/>
    <property type="match status" value="1"/>
</dbReference>
<dbReference type="GO" id="GO:0003743">
    <property type="term" value="F:translation initiation factor activity"/>
    <property type="evidence" value="ECO:0007669"/>
    <property type="project" value="InterPro"/>
</dbReference>
<dbReference type="EMBL" id="GG745336">
    <property type="protein sequence ID" value="KNE60619.1"/>
    <property type="molecule type" value="Genomic_DNA"/>
</dbReference>
<dbReference type="PROSITE" id="PS50890">
    <property type="entry name" value="PUA"/>
    <property type="match status" value="1"/>
</dbReference>
<organism evidence="2 3">
    <name type="scientific">Allomyces macrogynus (strain ATCC 38327)</name>
    <name type="common">Allomyces javanicus var. macrogynus</name>
    <dbReference type="NCBI Taxonomy" id="578462"/>
    <lineage>
        <taxon>Eukaryota</taxon>
        <taxon>Fungi</taxon>
        <taxon>Fungi incertae sedis</taxon>
        <taxon>Blastocladiomycota</taxon>
        <taxon>Blastocladiomycetes</taxon>
        <taxon>Blastocladiales</taxon>
        <taxon>Blastocladiaceae</taxon>
        <taxon>Allomyces</taxon>
    </lineage>
</organism>
<dbReference type="InterPro" id="IPR004521">
    <property type="entry name" value="Uncharacterised_CHP00451"/>
</dbReference>
<sequence length="76" mass="8079">MQKICGAADLRAPGIIGDIPPVQPGDIVGISLSRNPRLVLALGVAQMSGEAMGRERKGKAVKVIHYVGDTLWENRS</sequence>
<dbReference type="InterPro" id="IPR039757">
    <property type="entry name" value="EIF2D"/>
</dbReference>
<dbReference type="STRING" id="578462.A0A0L0SDW4"/>
<dbReference type="InterPro" id="IPR015947">
    <property type="entry name" value="PUA-like_sf"/>
</dbReference>
<dbReference type="PANTHER" id="PTHR12217">
    <property type="entry name" value="EUKARYOTIC TRANSLATION INITIATION FACTOR 2D"/>
    <property type="match status" value="1"/>
</dbReference>
<proteinExistence type="predicted"/>
<keyword evidence="3" id="KW-1185">Reference proteome</keyword>
<dbReference type="PANTHER" id="PTHR12217:SF4">
    <property type="entry name" value="EUKARYOTIC TRANSLATION INITIATION FACTOR 2D"/>
    <property type="match status" value="1"/>
</dbReference>
<evidence type="ECO:0000259" key="1">
    <source>
        <dbReference type="Pfam" id="PF26292"/>
    </source>
</evidence>
<dbReference type="Proteomes" id="UP000054350">
    <property type="component" value="Unassembled WGS sequence"/>
</dbReference>
<reference evidence="2 3" key="1">
    <citation type="submission" date="2009-11" db="EMBL/GenBank/DDBJ databases">
        <title>Annotation of Allomyces macrogynus ATCC 38327.</title>
        <authorList>
            <consortium name="The Broad Institute Genome Sequencing Platform"/>
            <person name="Russ C."/>
            <person name="Cuomo C."/>
            <person name="Burger G."/>
            <person name="Gray M.W."/>
            <person name="Holland P.W.H."/>
            <person name="King N."/>
            <person name="Lang F.B.F."/>
            <person name="Roger A.J."/>
            <person name="Ruiz-Trillo I."/>
            <person name="Young S.K."/>
            <person name="Zeng Q."/>
            <person name="Gargeya S."/>
            <person name="Fitzgerald M."/>
            <person name="Haas B."/>
            <person name="Abouelleil A."/>
            <person name="Alvarado L."/>
            <person name="Arachchi H.M."/>
            <person name="Berlin A."/>
            <person name="Chapman S.B."/>
            <person name="Gearin G."/>
            <person name="Goldberg J."/>
            <person name="Griggs A."/>
            <person name="Gujja S."/>
            <person name="Hansen M."/>
            <person name="Heiman D."/>
            <person name="Howarth C."/>
            <person name="Larimer J."/>
            <person name="Lui A."/>
            <person name="MacDonald P.J.P."/>
            <person name="McCowen C."/>
            <person name="Montmayeur A."/>
            <person name="Murphy C."/>
            <person name="Neiman D."/>
            <person name="Pearson M."/>
            <person name="Priest M."/>
            <person name="Roberts A."/>
            <person name="Saif S."/>
            <person name="Shea T."/>
            <person name="Sisk P."/>
            <person name="Stolte C."/>
            <person name="Sykes S."/>
            <person name="Wortman J."/>
            <person name="Nusbaum C."/>
            <person name="Birren B."/>
        </authorList>
    </citation>
    <scope>NUCLEOTIDE SEQUENCE [LARGE SCALE GENOMIC DNA]</scope>
    <source>
        <strain evidence="2 3">ATCC 38327</strain>
    </source>
</reference>
<gene>
    <name evidence="2" type="ORF">AMAG_18570</name>
</gene>
<dbReference type="InterPro" id="IPR048248">
    <property type="entry name" value="PUA_eIF2d-like"/>
</dbReference>
<dbReference type="Pfam" id="PF26292">
    <property type="entry name" value="PUA_elF2D"/>
    <property type="match status" value="1"/>
</dbReference>
<feature type="domain" description="Eukaryotic translation initiation factor 2D-like PUA RNA-binding" evidence="1">
    <location>
        <begin position="1"/>
        <end position="69"/>
    </location>
</feature>
<accession>A0A0L0SDW4</accession>
<name>A0A0L0SDW4_ALLM3</name>
<dbReference type="GO" id="GO:0001731">
    <property type="term" value="P:formation of translation preinitiation complex"/>
    <property type="evidence" value="ECO:0007669"/>
    <property type="project" value="InterPro"/>
</dbReference>
<dbReference type="Gene3D" id="3.10.400.20">
    <property type="match status" value="1"/>
</dbReference>
<dbReference type="AlphaFoldDB" id="A0A0L0SDW4"/>
<reference evidence="3" key="2">
    <citation type="submission" date="2009-11" db="EMBL/GenBank/DDBJ databases">
        <title>The Genome Sequence of Allomyces macrogynus strain ATCC 38327.</title>
        <authorList>
            <consortium name="The Broad Institute Genome Sequencing Platform"/>
            <person name="Russ C."/>
            <person name="Cuomo C."/>
            <person name="Shea T."/>
            <person name="Young S.K."/>
            <person name="Zeng Q."/>
            <person name="Koehrsen M."/>
            <person name="Haas B."/>
            <person name="Borodovsky M."/>
            <person name="Guigo R."/>
            <person name="Alvarado L."/>
            <person name="Berlin A."/>
            <person name="Borenstein D."/>
            <person name="Chen Z."/>
            <person name="Engels R."/>
            <person name="Freedman E."/>
            <person name="Gellesch M."/>
            <person name="Goldberg J."/>
            <person name="Griggs A."/>
            <person name="Gujja S."/>
            <person name="Heiman D."/>
            <person name="Hepburn T."/>
            <person name="Howarth C."/>
            <person name="Jen D."/>
            <person name="Larson L."/>
            <person name="Lewis B."/>
            <person name="Mehta T."/>
            <person name="Park D."/>
            <person name="Pearson M."/>
            <person name="Roberts A."/>
            <person name="Saif S."/>
            <person name="Shenoy N."/>
            <person name="Sisk P."/>
            <person name="Stolte C."/>
            <person name="Sykes S."/>
            <person name="Walk T."/>
            <person name="White J."/>
            <person name="Yandava C."/>
            <person name="Burger G."/>
            <person name="Gray M.W."/>
            <person name="Holland P.W.H."/>
            <person name="King N."/>
            <person name="Lang F.B.F."/>
            <person name="Roger A.J."/>
            <person name="Ruiz-Trillo I."/>
            <person name="Lander E."/>
            <person name="Nusbaum C."/>
        </authorList>
    </citation>
    <scope>NUCLEOTIDE SEQUENCE [LARGE SCALE GENOMIC DNA]</scope>
    <source>
        <strain evidence="3">ATCC 38327</strain>
    </source>
</reference>